<feature type="transmembrane region" description="Helical" evidence="2">
    <location>
        <begin position="343"/>
        <end position="364"/>
    </location>
</feature>
<reference evidence="4" key="1">
    <citation type="submission" date="2023-07" db="EMBL/GenBank/DDBJ databases">
        <authorList>
            <consortium name="CYATHOMIX"/>
        </authorList>
    </citation>
    <scope>NUCLEOTIDE SEQUENCE</scope>
    <source>
        <strain evidence="4">N/A</strain>
    </source>
</reference>
<feature type="transmembrane region" description="Helical" evidence="2">
    <location>
        <begin position="145"/>
        <end position="165"/>
    </location>
</feature>
<keyword evidence="2" id="KW-1133">Transmembrane helix</keyword>
<dbReference type="Pfam" id="PF00060">
    <property type="entry name" value="Lig_chan"/>
    <property type="match status" value="1"/>
</dbReference>
<evidence type="ECO:0000313" key="4">
    <source>
        <dbReference type="EMBL" id="CAJ0600991.1"/>
    </source>
</evidence>
<feature type="transmembrane region" description="Helical" evidence="2">
    <location>
        <begin position="89"/>
        <end position="111"/>
    </location>
</feature>
<evidence type="ECO:0000256" key="1">
    <source>
        <dbReference type="ARBA" id="ARBA00008685"/>
    </source>
</evidence>
<accession>A0AA36GZ02</accession>
<dbReference type="EMBL" id="CATQJL010000305">
    <property type="protein sequence ID" value="CAJ0600991.1"/>
    <property type="molecule type" value="Genomic_DNA"/>
</dbReference>
<sequence length="403" mass="46538">MHYEYNLRAVGVDATHFPYLSYGNCMGLDCAHPGAEIENGSADITLRTINQEDPRQEQVDFTVPIGILYHGYFIKESTQMVVGDYLGDAFPNAVLLLMVIAGFCVSCFLRLATKLLTKDSSSVFNFVFFAFAGFFKNSNLNPEPVSSRILVIVWLLFSFILTEYFGAKLRSILLLTHYRGALFDDLDKAMDAMEYQGWKMVINDPLTLDHCSGDQCTRLHELKKRSLILEYSRKIPLDKAAEIDHHFGWGALQNDIAPYKRTLLNDAKNILFVRDEIITPLHRSYAVRKNMSVMLEKLNRAIARAHHGFATIRKRYQEPYREYVNEQFQKNASVLNLGHVSHLLLWATNLLLLSVICFFGELLYSRYSPRFLSWIRRTERLEFHVIEETQNNIELTRVSRLKE</sequence>
<keyword evidence="5" id="KW-1185">Reference proteome</keyword>
<organism evidence="4 5">
    <name type="scientific">Cylicocyclus nassatus</name>
    <name type="common">Nematode worm</name>
    <dbReference type="NCBI Taxonomy" id="53992"/>
    <lineage>
        <taxon>Eukaryota</taxon>
        <taxon>Metazoa</taxon>
        <taxon>Ecdysozoa</taxon>
        <taxon>Nematoda</taxon>
        <taxon>Chromadorea</taxon>
        <taxon>Rhabditida</taxon>
        <taxon>Rhabditina</taxon>
        <taxon>Rhabditomorpha</taxon>
        <taxon>Strongyloidea</taxon>
        <taxon>Strongylidae</taxon>
        <taxon>Cylicocyclus</taxon>
    </lineage>
</organism>
<comment type="similarity">
    <text evidence="1">Belongs to the glutamate-gated ion channel (TC 1.A.10.1) family.</text>
</comment>
<dbReference type="InterPro" id="IPR001320">
    <property type="entry name" value="Iontro_rcpt_C"/>
</dbReference>
<dbReference type="PANTHER" id="PTHR22714">
    <property type="entry name" value="PROTEIN CBG02446-RELATED"/>
    <property type="match status" value="1"/>
</dbReference>
<protein>
    <recommendedName>
        <fullName evidence="3">Ionotropic glutamate receptor C-terminal domain-containing protein</fullName>
    </recommendedName>
</protein>
<evidence type="ECO:0000313" key="5">
    <source>
        <dbReference type="Proteomes" id="UP001176961"/>
    </source>
</evidence>
<dbReference type="AlphaFoldDB" id="A0AA36GZ02"/>
<dbReference type="PANTHER" id="PTHR22714:SF8">
    <property type="entry name" value="PROTEIN CBG02446"/>
    <property type="match status" value="1"/>
</dbReference>
<name>A0AA36GZ02_CYLNA</name>
<dbReference type="GO" id="GO:0015276">
    <property type="term" value="F:ligand-gated monoatomic ion channel activity"/>
    <property type="evidence" value="ECO:0007669"/>
    <property type="project" value="InterPro"/>
</dbReference>
<evidence type="ECO:0000259" key="3">
    <source>
        <dbReference type="Pfam" id="PF00060"/>
    </source>
</evidence>
<feature type="domain" description="Ionotropic glutamate receptor C-terminal" evidence="3">
    <location>
        <begin position="94"/>
        <end position="180"/>
    </location>
</feature>
<keyword evidence="2" id="KW-0472">Membrane</keyword>
<dbReference type="Gene3D" id="1.10.287.70">
    <property type="match status" value="1"/>
</dbReference>
<comment type="caution">
    <text evidence="4">The sequence shown here is derived from an EMBL/GenBank/DDBJ whole genome shotgun (WGS) entry which is preliminary data.</text>
</comment>
<gene>
    <name evidence="4" type="ORF">CYNAS_LOCUS12974</name>
</gene>
<feature type="transmembrane region" description="Helical" evidence="2">
    <location>
        <begin position="123"/>
        <end position="139"/>
    </location>
</feature>
<dbReference type="InterPro" id="IPR040128">
    <property type="entry name" value="T25E4.2-like"/>
</dbReference>
<dbReference type="Proteomes" id="UP001176961">
    <property type="component" value="Unassembled WGS sequence"/>
</dbReference>
<dbReference type="GO" id="GO:0016020">
    <property type="term" value="C:membrane"/>
    <property type="evidence" value="ECO:0007669"/>
    <property type="project" value="InterPro"/>
</dbReference>
<keyword evidence="2" id="KW-0812">Transmembrane</keyword>
<evidence type="ECO:0000256" key="2">
    <source>
        <dbReference type="SAM" id="Phobius"/>
    </source>
</evidence>
<proteinExistence type="inferred from homology"/>